<dbReference type="InterPro" id="IPR036170">
    <property type="entry name" value="YezG-like_sf"/>
</dbReference>
<evidence type="ECO:0000313" key="2">
    <source>
        <dbReference type="Proteomes" id="UP001302429"/>
    </source>
</evidence>
<dbReference type="EMBL" id="CP136594">
    <property type="protein sequence ID" value="WOE76106.1"/>
    <property type="molecule type" value="Genomic_DNA"/>
</dbReference>
<dbReference type="Gene3D" id="3.30.500.20">
    <property type="entry name" value="BH3703-like domains"/>
    <property type="match status" value="1"/>
</dbReference>
<organism evidence="1 2">
    <name type="scientific">Alterisphingorhabdus coralli</name>
    <dbReference type="NCBI Taxonomy" id="3071408"/>
    <lineage>
        <taxon>Bacteria</taxon>
        <taxon>Pseudomonadati</taxon>
        <taxon>Pseudomonadota</taxon>
        <taxon>Alphaproteobacteria</taxon>
        <taxon>Sphingomonadales</taxon>
        <taxon>Sphingomonadaceae</taxon>
        <taxon>Alterisphingorhabdus (ex Yan et al. 2024)</taxon>
    </lineage>
</organism>
<gene>
    <name evidence="1" type="ORF">RB602_05165</name>
</gene>
<dbReference type="KEGG" id="acoa:RB602_05165"/>
<protein>
    <recommendedName>
        <fullName evidence="3">DUF600 family protein</fullName>
    </recommendedName>
</protein>
<keyword evidence="2" id="KW-1185">Reference proteome</keyword>
<dbReference type="RefSeq" id="WP_317083567.1">
    <property type="nucleotide sequence ID" value="NZ_CP136594.1"/>
</dbReference>
<accession>A0AA97F8H9</accession>
<name>A0AA97F8H9_9SPHN</name>
<dbReference type="SUPFAM" id="SSF160424">
    <property type="entry name" value="BH3703-like"/>
    <property type="match status" value="1"/>
</dbReference>
<evidence type="ECO:0008006" key="3">
    <source>
        <dbReference type="Google" id="ProtNLM"/>
    </source>
</evidence>
<sequence>MINYIEKQSKLLEKLANILFNTTDVEYDALWCEYECDDEFNTIDTALFYKTDGKVVNFAAPVGVSSKNLDLCQELRAVMKAHTGGEWSSFTLTLGKDGKAHTKFEYPS</sequence>
<proteinExistence type="predicted"/>
<evidence type="ECO:0000313" key="1">
    <source>
        <dbReference type="EMBL" id="WOE76106.1"/>
    </source>
</evidence>
<reference evidence="1 2" key="1">
    <citation type="submission" date="2023-10" db="EMBL/GenBank/DDBJ databases">
        <title>Complete genome sequence of a Sphingomonadaceae bacterium.</title>
        <authorList>
            <person name="Yan C."/>
        </authorList>
    </citation>
    <scope>NUCLEOTIDE SEQUENCE [LARGE SCALE GENOMIC DNA]</scope>
    <source>
        <strain evidence="1 2">SCSIO 66989</strain>
    </source>
</reference>
<dbReference type="Proteomes" id="UP001302429">
    <property type="component" value="Chromosome"/>
</dbReference>
<dbReference type="AlphaFoldDB" id="A0AA97F8H9"/>